<dbReference type="OrthoDB" id="347890at2759"/>
<sequence>MTKPLPSPHELRLLLIPGGATPPKVPPKDATGSRLNGPTGPTLLPLSLPYPSAPEVMVDFFVSGQSIYELNRSCRSVGTCSALLPPELVLSDASLLLATPIDPLLLLLPHLKQHASSSFVSLLDAVASHKLDLQIRRNLQAVAQHPAVLRRLHFACDIRLLNATKVETEEAAGAAADHTEAAQQGPAAAATAVSAEEGKKRLEAALGGTLFVRLNMDKTLAFLLRKHAKLAAAIAMQRGLSSSSSNNSSSSNGSSSNSSSENSNLACSPPDSSSNALSFSLLSAYLTAQIAASLEQRLKKDGLLRGALTGAPEKTCIQRPTKDSSESSSVAATAAAAAAAKPQNSSKTGTRLKRAAGTAASGNTRKTQVKKKAP</sequence>
<dbReference type="Proteomes" id="UP000018050">
    <property type="component" value="Unassembled WGS sequence"/>
</dbReference>
<organism evidence="2 3">
    <name type="scientific">Eimeria acervulina</name>
    <name type="common">Coccidian parasite</name>
    <dbReference type="NCBI Taxonomy" id="5801"/>
    <lineage>
        <taxon>Eukaryota</taxon>
        <taxon>Sar</taxon>
        <taxon>Alveolata</taxon>
        <taxon>Apicomplexa</taxon>
        <taxon>Conoidasida</taxon>
        <taxon>Coccidia</taxon>
        <taxon>Eucoccidiorida</taxon>
        <taxon>Eimeriorina</taxon>
        <taxon>Eimeriidae</taxon>
        <taxon>Eimeria</taxon>
    </lineage>
</organism>
<dbReference type="GO" id="GO:0006401">
    <property type="term" value="P:RNA catabolic process"/>
    <property type="evidence" value="ECO:0007669"/>
    <property type="project" value="TreeGrafter"/>
</dbReference>
<dbReference type="VEuPathDB" id="ToxoDB:EAH_00007830"/>
<evidence type="ECO:0000313" key="3">
    <source>
        <dbReference type="Proteomes" id="UP000018050"/>
    </source>
</evidence>
<protein>
    <submittedName>
        <fullName evidence="2">Uncharacterized protein</fullName>
    </submittedName>
</protein>
<dbReference type="GeneID" id="25268853"/>
<feature type="region of interest" description="Disordered" evidence="1">
    <location>
        <begin position="314"/>
        <end position="374"/>
    </location>
</feature>
<feature type="compositionally biased region" description="Low complexity" evidence="1">
    <location>
        <begin position="241"/>
        <end position="264"/>
    </location>
</feature>
<dbReference type="GO" id="GO:0032299">
    <property type="term" value="C:ribonuclease H2 complex"/>
    <property type="evidence" value="ECO:0007669"/>
    <property type="project" value="InterPro"/>
</dbReference>
<reference evidence="2" key="2">
    <citation type="submission" date="2013-10" db="EMBL/GenBank/DDBJ databases">
        <authorList>
            <person name="Aslett M."/>
        </authorList>
    </citation>
    <scope>NUCLEOTIDE SEQUENCE</scope>
    <source>
        <strain evidence="2">Houghton</strain>
    </source>
</reference>
<dbReference type="PANTHER" id="PTHR13383">
    <property type="entry name" value="RIBONUCLEASE H2 SUBUNIT B"/>
    <property type="match status" value="1"/>
</dbReference>
<dbReference type="OMA" id="CRSVGTC"/>
<accession>U6GVD8</accession>
<feature type="region of interest" description="Disordered" evidence="1">
    <location>
        <begin position="172"/>
        <end position="192"/>
    </location>
</feature>
<proteinExistence type="predicted"/>
<feature type="region of interest" description="Disordered" evidence="1">
    <location>
        <begin position="16"/>
        <end position="38"/>
    </location>
</feature>
<dbReference type="Gene3D" id="1.10.20.120">
    <property type="match status" value="1"/>
</dbReference>
<evidence type="ECO:0000313" key="2">
    <source>
        <dbReference type="EMBL" id="CDI83263.1"/>
    </source>
</evidence>
<gene>
    <name evidence="2" type="ORF">EAH_00007830</name>
</gene>
<dbReference type="RefSeq" id="XP_013247606.1">
    <property type="nucleotide sequence ID" value="XM_013392152.1"/>
</dbReference>
<dbReference type="AlphaFoldDB" id="U6GVD8"/>
<feature type="region of interest" description="Disordered" evidence="1">
    <location>
        <begin position="241"/>
        <end position="270"/>
    </location>
</feature>
<name>U6GVD8_EIMAC</name>
<evidence type="ECO:0000256" key="1">
    <source>
        <dbReference type="SAM" id="MobiDB-lite"/>
    </source>
</evidence>
<dbReference type="GO" id="GO:0005654">
    <property type="term" value="C:nucleoplasm"/>
    <property type="evidence" value="ECO:0007669"/>
    <property type="project" value="TreeGrafter"/>
</dbReference>
<dbReference type="EMBL" id="HG673385">
    <property type="protein sequence ID" value="CDI83263.1"/>
    <property type="molecule type" value="Genomic_DNA"/>
</dbReference>
<reference evidence="2" key="1">
    <citation type="submission" date="2013-10" db="EMBL/GenBank/DDBJ databases">
        <title>Genomic analysis of the causative agents of coccidiosis in chickens.</title>
        <authorList>
            <person name="Reid A.J."/>
            <person name="Blake D."/>
            <person name="Billington K."/>
            <person name="Browne H."/>
            <person name="Dunn M."/>
            <person name="Hung S."/>
            <person name="Kawahara F."/>
            <person name="Miranda-Saavedra D."/>
            <person name="Mourier T."/>
            <person name="Nagra H."/>
            <person name="Otto T.D."/>
            <person name="Rawlings N."/>
            <person name="Sanchez A."/>
            <person name="Sanders M."/>
            <person name="Subramaniam C."/>
            <person name="Tay Y."/>
            <person name="Dear P."/>
            <person name="Doerig C."/>
            <person name="Gruber A."/>
            <person name="Parkinson J."/>
            <person name="Shirley M."/>
            <person name="Wan K.L."/>
            <person name="Berriman M."/>
            <person name="Tomley F."/>
            <person name="Pain A."/>
        </authorList>
    </citation>
    <scope>NUCLEOTIDE SEQUENCE</scope>
    <source>
        <strain evidence="2">Houghton</strain>
    </source>
</reference>
<feature type="compositionally biased region" description="Low complexity" evidence="1">
    <location>
        <begin position="326"/>
        <end position="340"/>
    </location>
</feature>
<dbReference type="PANTHER" id="PTHR13383:SF11">
    <property type="entry name" value="RIBONUCLEASE H2 SUBUNIT B"/>
    <property type="match status" value="1"/>
</dbReference>
<dbReference type="InterPro" id="IPR040456">
    <property type="entry name" value="RNase_H2_suB"/>
</dbReference>
<keyword evidence="3" id="KW-1185">Reference proteome</keyword>